<dbReference type="Proteomes" id="UP001278766">
    <property type="component" value="Unassembled WGS sequence"/>
</dbReference>
<reference evidence="2" key="2">
    <citation type="submission" date="2023-06" db="EMBL/GenBank/DDBJ databases">
        <authorList>
            <consortium name="Lawrence Berkeley National Laboratory"/>
            <person name="Haridas S."/>
            <person name="Hensen N."/>
            <person name="Bonometti L."/>
            <person name="Westerberg I."/>
            <person name="Brannstrom I.O."/>
            <person name="Guillou S."/>
            <person name="Cros-Aarteil S."/>
            <person name="Calhoun S."/>
            <person name="Kuo A."/>
            <person name="Mondo S."/>
            <person name="Pangilinan J."/>
            <person name="Riley R."/>
            <person name="Labutti K."/>
            <person name="Andreopoulos B."/>
            <person name="Lipzen A."/>
            <person name="Chen C."/>
            <person name="Yanf M."/>
            <person name="Daum C."/>
            <person name="Ng V."/>
            <person name="Clum A."/>
            <person name="Steindorff A."/>
            <person name="Ohm R."/>
            <person name="Martin F."/>
            <person name="Silar P."/>
            <person name="Natvig D."/>
            <person name="Lalanne C."/>
            <person name="Gautier V."/>
            <person name="Ament-Velasquez S.L."/>
            <person name="Kruys A."/>
            <person name="Hutchinson M.I."/>
            <person name="Powell A.J."/>
            <person name="Barry K."/>
            <person name="Miller A.N."/>
            <person name="Grigoriev I.V."/>
            <person name="Debuchy R."/>
            <person name="Gladieux P."/>
            <person name="Thoren M.H."/>
            <person name="Johannesson H."/>
        </authorList>
    </citation>
    <scope>NUCLEOTIDE SEQUENCE</scope>
    <source>
        <strain evidence="2">CBS 168.71</strain>
    </source>
</reference>
<dbReference type="RefSeq" id="XP_062655336.1">
    <property type="nucleotide sequence ID" value="XM_062804614.1"/>
</dbReference>
<keyword evidence="1" id="KW-0812">Transmembrane</keyword>
<feature type="transmembrane region" description="Helical" evidence="1">
    <location>
        <begin position="20"/>
        <end position="39"/>
    </location>
</feature>
<proteinExistence type="predicted"/>
<evidence type="ECO:0000313" key="3">
    <source>
        <dbReference type="Proteomes" id="UP001278766"/>
    </source>
</evidence>
<sequence length="121" mass="14068">MTGSGPNTVNLSQMTTWQQVLLFLHIFGSSICVPIWTVVARKHAFEQRFQNIVRAGRTRRANQLEGPAVRRGFDSSCRFGRPRLQPHRKAVWFHKGGVFRNEEGCSRYPRQYRCSRPCHPR</sequence>
<reference evidence="2" key="1">
    <citation type="journal article" date="2023" name="Mol. Phylogenet. Evol.">
        <title>Genome-scale phylogeny and comparative genomics of the fungal order Sordariales.</title>
        <authorList>
            <person name="Hensen N."/>
            <person name="Bonometti L."/>
            <person name="Westerberg I."/>
            <person name="Brannstrom I.O."/>
            <person name="Guillou S."/>
            <person name="Cros-Aarteil S."/>
            <person name="Calhoun S."/>
            <person name="Haridas S."/>
            <person name="Kuo A."/>
            <person name="Mondo S."/>
            <person name="Pangilinan J."/>
            <person name="Riley R."/>
            <person name="LaButti K."/>
            <person name="Andreopoulos B."/>
            <person name="Lipzen A."/>
            <person name="Chen C."/>
            <person name="Yan M."/>
            <person name="Daum C."/>
            <person name="Ng V."/>
            <person name="Clum A."/>
            <person name="Steindorff A."/>
            <person name="Ohm R.A."/>
            <person name="Martin F."/>
            <person name="Silar P."/>
            <person name="Natvig D.O."/>
            <person name="Lalanne C."/>
            <person name="Gautier V."/>
            <person name="Ament-Velasquez S.L."/>
            <person name="Kruys A."/>
            <person name="Hutchinson M.I."/>
            <person name="Powell A.J."/>
            <person name="Barry K."/>
            <person name="Miller A.N."/>
            <person name="Grigoriev I.V."/>
            <person name="Debuchy R."/>
            <person name="Gladieux P."/>
            <person name="Hiltunen Thoren M."/>
            <person name="Johannesson H."/>
        </authorList>
    </citation>
    <scope>NUCLEOTIDE SEQUENCE</scope>
    <source>
        <strain evidence="2">CBS 168.71</strain>
    </source>
</reference>
<protein>
    <submittedName>
        <fullName evidence="2">Uncharacterized protein</fullName>
    </submittedName>
</protein>
<organism evidence="2 3">
    <name type="scientific">Chaetomium fimeti</name>
    <dbReference type="NCBI Taxonomy" id="1854472"/>
    <lineage>
        <taxon>Eukaryota</taxon>
        <taxon>Fungi</taxon>
        <taxon>Dikarya</taxon>
        <taxon>Ascomycota</taxon>
        <taxon>Pezizomycotina</taxon>
        <taxon>Sordariomycetes</taxon>
        <taxon>Sordariomycetidae</taxon>
        <taxon>Sordariales</taxon>
        <taxon>Chaetomiaceae</taxon>
        <taxon>Chaetomium</taxon>
    </lineage>
</organism>
<keyword evidence="3" id="KW-1185">Reference proteome</keyword>
<keyword evidence="1" id="KW-0472">Membrane</keyword>
<dbReference type="AlphaFoldDB" id="A0AAE0H8H8"/>
<accession>A0AAE0H8H8</accession>
<evidence type="ECO:0000256" key="1">
    <source>
        <dbReference type="SAM" id="Phobius"/>
    </source>
</evidence>
<gene>
    <name evidence="2" type="ORF">B0H64DRAFT_408199</name>
</gene>
<name>A0AAE0H8H8_9PEZI</name>
<keyword evidence="1" id="KW-1133">Transmembrane helix</keyword>
<evidence type="ECO:0000313" key="2">
    <source>
        <dbReference type="EMBL" id="KAK3291822.1"/>
    </source>
</evidence>
<dbReference type="GeneID" id="87841562"/>
<comment type="caution">
    <text evidence="2">The sequence shown here is derived from an EMBL/GenBank/DDBJ whole genome shotgun (WGS) entry which is preliminary data.</text>
</comment>
<dbReference type="EMBL" id="JAUEPN010000008">
    <property type="protein sequence ID" value="KAK3291822.1"/>
    <property type="molecule type" value="Genomic_DNA"/>
</dbReference>